<dbReference type="PIRSF" id="PIRSF004681">
    <property type="entry name" value="UCP004681"/>
    <property type="match status" value="1"/>
</dbReference>
<dbReference type="InterPro" id="IPR035917">
    <property type="entry name" value="YjbQ-like_sf"/>
</dbReference>
<organism evidence="2 3">
    <name type="scientific">candidate division MSBL1 archaeon SCGC-AAA382N08</name>
    <dbReference type="NCBI Taxonomy" id="1698285"/>
    <lineage>
        <taxon>Archaea</taxon>
        <taxon>Methanobacteriati</taxon>
        <taxon>Methanobacteriota</taxon>
        <taxon>candidate division MSBL1</taxon>
    </lineage>
</organism>
<evidence type="ECO:0000256" key="1">
    <source>
        <dbReference type="ARBA" id="ARBA00005534"/>
    </source>
</evidence>
<gene>
    <name evidence="2" type="ORF">AKJ56_00885</name>
</gene>
<dbReference type="SUPFAM" id="SSF111038">
    <property type="entry name" value="YjbQ-like"/>
    <property type="match status" value="1"/>
</dbReference>
<evidence type="ECO:0000313" key="3">
    <source>
        <dbReference type="Proteomes" id="UP000070175"/>
    </source>
</evidence>
<name>A0A133VQ52_9EURY</name>
<evidence type="ECO:0008006" key="4">
    <source>
        <dbReference type="Google" id="ProtNLM"/>
    </source>
</evidence>
<protein>
    <recommendedName>
        <fullName evidence="4">Secondary thiamine-phosphate synthase enzyme</fullName>
    </recommendedName>
</protein>
<dbReference type="NCBIfam" id="TIGR00149">
    <property type="entry name" value="TIGR00149_YjbQ"/>
    <property type="match status" value="1"/>
</dbReference>
<dbReference type="Proteomes" id="UP000070175">
    <property type="component" value="Unassembled WGS sequence"/>
</dbReference>
<comment type="similarity">
    <text evidence="1">Belongs to the UPF0047 family.</text>
</comment>
<dbReference type="PANTHER" id="PTHR30615:SF8">
    <property type="entry name" value="UPF0047 PROTEIN C4A8.02C"/>
    <property type="match status" value="1"/>
</dbReference>
<accession>A0A133VQ52</accession>
<dbReference type="InterPro" id="IPR001602">
    <property type="entry name" value="UPF0047_YjbQ-like"/>
</dbReference>
<proteinExistence type="inferred from homology"/>
<dbReference type="Gene3D" id="2.60.120.460">
    <property type="entry name" value="YjbQ-like"/>
    <property type="match status" value="1"/>
</dbReference>
<dbReference type="EMBL" id="LHYJ01000009">
    <property type="protein sequence ID" value="KXB08579.1"/>
    <property type="molecule type" value="Genomic_DNA"/>
</dbReference>
<evidence type="ECO:0000313" key="2">
    <source>
        <dbReference type="EMBL" id="KXB08579.1"/>
    </source>
</evidence>
<keyword evidence="3" id="KW-1185">Reference proteome</keyword>
<dbReference type="Pfam" id="PF01894">
    <property type="entry name" value="YjbQ"/>
    <property type="match status" value="1"/>
</dbReference>
<reference evidence="2 3" key="1">
    <citation type="journal article" date="2016" name="Sci. Rep.">
        <title>Metabolic traits of an uncultured archaeal lineage -MSBL1- from brine pools of the Red Sea.</title>
        <authorList>
            <person name="Mwirichia R."/>
            <person name="Alam I."/>
            <person name="Rashid M."/>
            <person name="Vinu M."/>
            <person name="Ba-Alawi W."/>
            <person name="Anthony Kamau A."/>
            <person name="Kamanda Ngugi D."/>
            <person name="Goker M."/>
            <person name="Klenk H.P."/>
            <person name="Bajic V."/>
            <person name="Stingl U."/>
        </authorList>
    </citation>
    <scope>NUCLEOTIDE SEQUENCE [LARGE SCALE GENOMIC DNA]</scope>
    <source>
        <strain evidence="2">SCGC-AAA382N08</strain>
    </source>
</reference>
<comment type="caution">
    <text evidence="2">The sequence shown here is derived from an EMBL/GenBank/DDBJ whole genome shotgun (WGS) entry which is preliminary data.</text>
</comment>
<dbReference type="PANTHER" id="PTHR30615">
    <property type="entry name" value="UNCHARACTERIZED PROTEIN YJBQ-RELATED"/>
    <property type="match status" value="1"/>
</dbReference>
<dbReference type="AlphaFoldDB" id="A0A133VQ52"/>
<dbReference type="PATRIC" id="fig|1698285.3.peg.574"/>
<sequence>MEEFKISSEEKNQTIDITSRVQQLVHQAGIEKCMFLVFCPHTTASVTINEGADPAVQKDLLNSLEKIVPDINFQHAEGNSDAHLKSSIIGPSEKVLIRNKKLKLGTWQKIFFCEFDGPRTRKIWVECFEVA</sequence>